<evidence type="ECO:0000313" key="1">
    <source>
        <dbReference type="EMBL" id="KAK8784066.1"/>
    </source>
</evidence>
<accession>A0AAQ4FAK8</accession>
<gene>
    <name evidence="1" type="ORF">V5799_009566</name>
</gene>
<comment type="caution">
    <text evidence="1">The sequence shown here is derived from an EMBL/GenBank/DDBJ whole genome shotgun (WGS) entry which is preliminary data.</text>
</comment>
<organism evidence="1 2">
    <name type="scientific">Amblyomma americanum</name>
    <name type="common">Lone star tick</name>
    <dbReference type="NCBI Taxonomy" id="6943"/>
    <lineage>
        <taxon>Eukaryota</taxon>
        <taxon>Metazoa</taxon>
        <taxon>Ecdysozoa</taxon>
        <taxon>Arthropoda</taxon>
        <taxon>Chelicerata</taxon>
        <taxon>Arachnida</taxon>
        <taxon>Acari</taxon>
        <taxon>Parasitiformes</taxon>
        <taxon>Ixodida</taxon>
        <taxon>Ixodoidea</taxon>
        <taxon>Ixodidae</taxon>
        <taxon>Amblyomminae</taxon>
        <taxon>Amblyomma</taxon>
    </lineage>
</organism>
<name>A0AAQ4FAK8_AMBAM</name>
<keyword evidence="2" id="KW-1185">Reference proteome</keyword>
<sequence length="259" mass="28839">MTTSTSPARADILRYQQSTATHLYPCSRQRAFRFRFHEGGPSELIAVRAKKMLLRVVAAVVLIFHGAQSGQSSLNYFMDNLLRSAPKDVFPLRDADFEVDVQNDTVLEFYPFQLVNGTAMRFRRRVQRIGDCRTARSGGANVITCPLSFAGLTVSYTVESETPSVASRRVHFFVYDGQGQMEVAATPGRRTQMTAFGLQFLNVTMQKMGSVLVHPDVDEIFAKKASENVERTLWEALVDSYAAMMRGVVGGIRTPPVIS</sequence>
<reference evidence="1 2" key="1">
    <citation type="journal article" date="2023" name="Arcadia Sci">
        <title>De novo assembly of a long-read Amblyomma americanum tick genome.</title>
        <authorList>
            <person name="Chou S."/>
            <person name="Poskanzer K.E."/>
            <person name="Rollins M."/>
            <person name="Thuy-Boun P.S."/>
        </authorList>
    </citation>
    <scope>NUCLEOTIDE SEQUENCE [LARGE SCALE GENOMIC DNA]</scope>
    <source>
        <strain evidence="1">F_SG_1</strain>
        <tissue evidence="1">Salivary glands</tissue>
    </source>
</reference>
<dbReference type="AlphaFoldDB" id="A0AAQ4FAK8"/>
<protein>
    <submittedName>
        <fullName evidence="1">Uncharacterized protein</fullName>
    </submittedName>
</protein>
<dbReference type="EMBL" id="JARKHS020004887">
    <property type="protein sequence ID" value="KAK8784066.1"/>
    <property type="molecule type" value="Genomic_DNA"/>
</dbReference>
<evidence type="ECO:0000313" key="2">
    <source>
        <dbReference type="Proteomes" id="UP001321473"/>
    </source>
</evidence>
<proteinExistence type="predicted"/>
<dbReference type="Proteomes" id="UP001321473">
    <property type="component" value="Unassembled WGS sequence"/>
</dbReference>